<dbReference type="Gene3D" id="3.90.650.10">
    <property type="entry name" value="PurM-like C-terminal domain"/>
    <property type="match status" value="1"/>
</dbReference>
<proteinExistence type="predicted"/>
<evidence type="ECO:0000313" key="1">
    <source>
        <dbReference type="EMBL" id="ETJ36164.1"/>
    </source>
</evidence>
<feature type="non-terminal residue" evidence="1">
    <location>
        <position position="126"/>
    </location>
</feature>
<feature type="non-terminal residue" evidence="1">
    <location>
        <position position="1"/>
    </location>
</feature>
<sequence length="126" mass="13508">EFKTAGEYIYYIPGQAISQEIDFDLIKANFAKFEAIQKAHPITSASAVKYGGVVESLALATFGNHIGAEVTLPELKTALTAQLGGFIFTSPEEIAGVEKIGQTKVDFTLTVNGVKLDGHKLDSAFQ</sequence>
<comment type="caution">
    <text evidence="1">The sequence shown here is derived from an EMBL/GenBank/DDBJ whole genome shotgun (WGS) entry which is preliminary data.</text>
</comment>
<dbReference type="SUPFAM" id="SSF56042">
    <property type="entry name" value="PurM C-terminal domain-like"/>
    <property type="match status" value="1"/>
</dbReference>
<organism evidence="1">
    <name type="scientific">human gut metagenome</name>
    <dbReference type="NCBI Taxonomy" id="408170"/>
    <lineage>
        <taxon>unclassified sequences</taxon>
        <taxon>metagenomes</taxon>
        <taxon>organismal metagenomes</taxon>
    </lineage>
</organism>
<accession>W1Y4V2</accession>
<dbReference type="EMBL" id="AZMM01009559">
    <property type="protein sequence ID" value="ETJ36164.1"/>
    <property type="molecule type" value="Genomic_DNA"/>
</dbReference>
<reference evidence="1" key="1">
    <citation type="submission" date="2013-12" db="EMBL/GenBank/DDBJ databases">
        <title>A Varibaculum cambriense genome reconstructed from a premature infant gut community with otherwise low bacterial novelty that shifts toward anaerobic metabolism during the third week of life.</title>
        <authorList>
            <person name="Brown C.T."/>
            <person name="Sharon I."/>
            <person name="Thomas B.C."/>
            <person name="Castelle C.J."/>
            <person name="Morowitz M.J."/>
            <person name="Banfield J.F."/>
        </authorList>
    </citation>
    <scope>NUCLEOTIDE SEQUENCE</scope>
</reference>
<protein>
    <submittedName>
        <fullName evidence="1">Phosphoribosylformylglycinamidine synthase II FGAM synthetase</fullName>
    </submittedName>
</protein>
<dbReference type="AlphaFoldDB" id="W1Y4V2"/>
<name>W1Y4V2_9ZZZZ</name>
<dbReference type="InterPro" id="IPR036676">
    <property type="entry name" value="PurM-like_C_sf"/>
</dbReference>
<gene>
    <name evidence="1" type="ORF">Q604_UNBC09559G0001</name>
</gene>